<protein>
    <recommendedName>
        <fullName evidence="11">Galactokinase</fullName>
    </recommendedName>
</protein>
<evidence type="ECO:0000256" key="2">
    <source>
        <dbReference type="ARBA" id="ARBA00022741"/>
    </source>
</evidence>
<sequence>MPLYEMNKIDLQLSIDSNLPTPSLVSSSSYMMAKCEDLPLPVFTSLEPFYGNGSQHEEADQLRFDNIKSKFLEVFGHQLELYVRSPGRVNLIGEHIDYEGYSVLPMAIRQDTIVAIMKHDVAESLKLLRIANVNVGLDGLVDETVPTGSGLSSSAAFVCSSTVAIMAESKKAEKLNQVLMEKNESKSGMEILNLFQKEGRPRGTWNGKKTDSDFYKMIVNAYEVKKQELMAENEQLRALLHSMQVTDMVAIKNVLVIQAELEPARIRIHELETERRVSNKKVEHFLTKVSEEKAAWRRREHEKIQAIIDDFKDDLNQSRKIVEGWKLSTPNWSMNLSMPSHLQSVLCKIMREREARKLREKVVDKLAQELGEERAENETMKRESVENRELEGEKKMLQTAEF</sequence>
<dbReference type="Proteomes" id="UP000541444">
    <property type="component" value="Unassembled WGS sequence"/>
</dbReference>
<dbReference type="AlphaFoldDB" id="A0A7J7L6L6"/>
<dbReference type="InterPro" id="IPR019741">
    <property type="entry name" value="Galactokinase_CS"/>
</dbReference>
<dbReference type="Gene3D" id="3.30.230.10">
    <property type="match status" value="2"/>
</dbReference>
<evidence type="ECO:0000256" key="3">
    <source>
        <dbReference type="ARBA" id="ARBA00022777"/>
    </source>
</evidence>
<evidence type="ECO:0000256" key="1">
    <source>
        <dbReference type="ARBA" id="ARBA00022679"/>
    </source>
</evidence>
<dbReference type="GO" id="GO:0016301">
    <property type="term" value="F:kinase activity"/>
    <property type="evidence" value="ECO:0007669"/>
    <property type="project" value="UniProtKB-KW"/>
</dbReference>
<dbReference type="InterPro" id="IPR014721">
    <property type="entry name" value="Ribsml_uS5_D2-typ_fold_subgr"/>
</dbReference>
<keyword evidence="5" id="KW-0175">Coiled coil</keyword>
<dbReference type="InterPro" id="IPR006203">
    <property type="entry name" value="GHMP_knse_ATP-bd_CS"/>
</dbReference>
<dbReference type="OrthoDB" id="187738at2759"/>
<keyword evidence="3" id="KW-0418">Kinase</keyword>
<dbReference type="PANTHER" id="PTHR31071">
    <property type="entry name" value="GB|AAF24581.1"/>
    <property type="match status" value="1"/>
</dbReference>
<evidence type="ECO:0000256" key="4">
    <source>
        <dbReference type="ARBA" id="ARBA00022840"/>
    </source>
</evidence>
<keyword evidence="1" id="KW-0808">Transferase</keyword>
<comment type="caution">
    <text evidence="9">The sequence shown here is derived from an EMBL/GenBank/DDBJ whole genome shotgun (WGS) entry which is preliminary data.</text>
</comment>
<accession>A0A7J7L6L6</accession>
<dbReference type="Pfam" id="PF00288">
    <property type="entry name" value="GHMP_kinases_N"/>
    <property type="match status" value="1"/>
</dbReference>
<evidence type="ECO:0000259" key="8">
    <source>
        <dbReference type="Pfam" id="PF10509"/>
    </source>
</evidence>
<evidence type="ECO:0000256" key="6">
    <source>
        <dbReference type="SAM" id="MobiDB-lite"/>
    </source>
</evidence>
<name>A0A7J7L6L6_9MAGN</name>
<dbReference type="InterPro" id="IPR006204">
    <property type="entry name" value="GHMP_kinase_N_dom"/>
</dbReference>
<evidence type="ECO:0008006" key="11">
    <source>
        <dbReference type="Google" id="ProtNLM"/>
    </source>
</evidence>
<feature type="domain" description="GHMP kinase N-terminal" evidence="7">
    <location>
        <begin position="132"/>
        <end position="167"/>
    </location>
</feature>
<gene>
    <name evidence="9" type="ORF">GIB67_034134</name>
</gene>
<reference evidence="9 10" key="1">
    <citation type="journal article" date="2020" name="IScience">
        <title>Genome Sequencing of the Endangered Kingdonia uniflora (Circaeasteraceae, Ranunculales) Reveals Potential Mechanisms of Evolutionary Specialization.</title>
        <authorList>
            <person name="Sun Y."/>
            <person name="Deng T."/>
            <person name="Zhang A."/>
            <person name="Moore M.J."/>
            <person name="Landis J.B."/>
            <person name="Lin N."/>
            <person name="Zhang H."/>
            <person name="Zhang X."/>
            <person name="Huang J."/>
            <person name="Zhang X."/>
            <person name="Sun H."/>
            <person name="Wang H."/>
        </authorList>
    </citation>
    <scope>NUCLEOTIDE SEQUENCE [LARGE SCALE GENOMIC DNA]</scope>
    <source>
        <strain evidence="9">TB1705</strain>
        <tissue evidence="9">Leaf</tissue>
    </source>
</reference>
<evidence type="ECO:0000313" key="10">
    <source>
        <dbReference type="Proteomes" id="UP000541444"/>
    </source>
</evidence>
<dbReference type="Pfam" id="PF10509">
    <property type="entry name" value="GalKase_gal_bdg"/>
    <property type="match status" value="1"/>
</dbReference>
<evidence type="ECO:0000259" key="7">
    <source>
        <dbReference type="Pfam" id="PF00288"/>
    </source>
</evidence>
<dbReference type="InterPro" id="IPR043424">
    <property type="entry name" value="BLT-like"/>
</dbReference>
<feature type="coiled-coil region" evidence="5">
    <location>
        <begin position="219"/>
        <end position="246"/>
    </location>
</feature>
<evidence type="ECO:0000313" key="9">
    <source>
        <dbReference type="EMBL" id="KAF6138247.1"/>
    </source>
</evidence>
<dbReference type="PROSITE" id="PS00106">
    <property type="entry name" value="GALACTOKINASE"/>
    <property type="match status" value="1"/>
</dbReference>
<dbReference type="GO" id="GO:0005524">
    <property type="term" value="F:ATP binding"/>
    <property type="evidence" value="ECO:0007669"/>
    <property type="project" value="UniProtKB-KW"/>
</dbReference>
<keyword evidence="4" id="KW-0067">ATP-binding</keyword>
<organism evidence="9 10">
    <name type="scientific">Kingdonia uniflora</name>
    <dbReference type="NCBI Taxonomy" id="39325"/>
    <lineage>
        <taxon>Eukaryota</taxon>
        <taxon>Viridiplantae</taxon>
        <taxon>Streptophyta</taxon>
        <taxon>Embryophyta</taxon>
        <taxon>Tracheophyta</taxon>
        <taxon>Spermatophyta</taxon>
        <taxon>Magnoliopsida</taxon>
        <taxon>Ranunculales</taxon>
        <taxon>Circaeasteraceae</taxon>
        <taxon>Kingdonia</taxon>
    </lineage>
</organism>
<keyword evidence="10" id="KW-1185">Reference proteome</keyword>
<dbReference type="SUPFAM" id="SSF54211">
    <property type="entry name" value="Ribosomal protein S5 domain 2-like"/>
    <property type="match status" value="1"/>
</dbReference>
<feature type="compositionally biased region" description="Basic and acidic residues" evidence="6">
    <location>
        <begin position="369"/>
        <end position="396"/>
    </location>
</feature>
<feature type="domain" description="Galactokinase N-terminal" evidence="8">
    <location>
        <begin position="70"/>
        <end position="117"/>
    </location>
</feature>
<dbReference type="GO" id="GO:0005975">
    <property type="term" value="P:carbohydrate metabolic process"/>
    <property type="evidence" value="ECO:0007669"/>
    <property type="project" value="UniProtKB-ARBA"/>
</dbReference>
<dbReference type="InterPro" id="IPR019539">
    <property type="entry name" value="GalKase_N"/>
</dbReference>
<dbReference type="PANTHER" id="PTHR31071:SF2">
    <property type="entry name" value="ACTIN CYTOSKELETON-REGULATORY COMPLEX PAN-LIKE PROTEIN"/>
    <property type="match status" value="1"/>
</dbReference>
<proteinExistence type="predicted"/>
<evidence type="ECO:0000256" key="5">
    <source>
        <dbReference type="SAM" id="Coils"/>
    </source>
</evidence>
<dbReference type="PROSITE" id="PS00627">
    <property type="entry name" value="GHMP_KINASES_ATP"/>
    <property type="match status" value="1"/>
</dbReference>
<dbReference type="InterPro" id="IPR020568">
    <property type="entry name" value="Ribosomal_Su5_D2-typ_SF"/>
</dbReference>
<feature type="region of interest" description="Disordered" evidence="6">
    <location>
        <begin position="369"/>
        <end position="402"/>
    </location>
</feature>
<dbReference type="EMBL" id="JACGCM010002608">
    <property type="protein sequence ID" value="KAF6138247.1"/>
    <property type="molecule type" value="Genomic_DNA"/>
</dbReference>
<keyword evidence="2" id="KW-0547">Nucleotide-binding</keyword>